<dbReference type="Pfam" id="PF01694">
    <property type="entry name" value="Rhomboid"/>
    <property type="match status" value="1"/>
</dbReference>
<dbReference type="Proteomes" id="UP000095085">
    <property type="component" value="Unassembled WGS sequence"/>
</dbReference>
<reference evidence="8" key="1">
    <citation type="submission" date="2016-05" db="EMBL/GenBank/DDBJ databases">
        <title>Comparative genomics of biotechnologically important yeasts.</title>
        <authorList>
            <consortium name="DOE Joint Genome Institute"/>
            <person name="Riley R."/>
            <person name="Haridas S."/>
            <person name="Wolfe K.H."/>
            <person name="Lopes M.R."/>
            <person name="Hittinger C.T."/>
            <person name="Goker M."/>
            <person name="Salamov A."/>
            <person name="Wisecaver J."/>
            <person name="Long T.M."/>
            <person name="Aerts A.L."/>
            <person name="Barry K."/>
            <person name="Choi C."/>
            <person name="Clum A."/>
            <person name="Coughlan A.Y."/>
            <person name="Deshpande S."/>
            <person name="Douglass A.P."/>
            <person name="Hanson S.J."/>
            <person name="Klenk H.-P."/>
            <person name="Labutti K."/>
            <person name="Lapidus A."/>
            <person name="Lindquist E."/>
            <person name="Lipzen A."/>
            <person name="Meier-Kolthoff J.P."/>
            <person name="Ohm R.A."/>
            <person name="Otillar R.P."/>
            <person name="Pangilinan J."/>
            <person name="Peng Y."/>
            <person name="Rokas A."/>
            <person name="Rosa C.A."/>
            <person name="Scheuner C."/>
            <person name="Sibirny A.A."/>
            <person name="Slot J.C."/>
            <person name="Stielow J.B."/>
            <person name="Sun H."/>
            <person name="Kurtzman C.P."/>
            <person name="Blackwell M."/>
            <person name="Grigoriev I.V."/>
            <person name="Jeffries T.W."/>
        </authorList>
    </citation>
    <scope>NUCLEOTIDE SEQUENCE [LARGE SCALE GENOMIC DNA]</scope>
    <source>
        <strain evidence="8">NRRL Y-1933</strain>
    </source>
</reference>
<dbReference type="OrthoDB" id="10257275at2759"/>
<keyword evidence="3 5" id="KW-1133">Transmembrane helix</keyword>
<evidence type="ECO:0000313" key="7">
    <source>
        <dbReference type="EMBL" id="ODV69454.1"/>
    </source>
</evidence>
<name>A0A1E4RQ89_9ASCO</name>
<evidence type="ECO:0000256" key="4">
    <source>
        <dbReference type="ARBA" id="ARBA00023136"/>
    </source>
</evidence>
<proteinExistence type="predicted"/>
<dbReference type="RefSeq" id="XP_020078521.1">
    <property type="nucleotide sequence ID" value="XM_020220386.1"/>
</dbReference>
<feature type="transmembrane region" description="Helical" evidence="5">
    <location>
        <begin position="12"/>
        <end position="35"/>
    </location>
</feature>
<evidence type="ECO:0000256" key="2">
    <source>
        <dbReference type="ARBA" id="ARBA00022692"/>
    </source>
</evidence>
<dbReference type="SUPFAM" id="SSF144091">
    <property type="entry name" value="Rhomboid-like"/>
    <property type="match status" value="1"/>
</dbReference>
<evidence type="ECO:0000313" key="8">
    <source>
        <dbReference type="Proteomes" id="UP000095085"/>
    </source>
</evidence>
<dbReference type="Gene3D" id="1.20.1540.10">
    <property type="entry name" value="Rhomboid-like"/>
    <property type="match status" value="1"/>
</dbReference>
<dbReference type="InterPro" id="IPR022764">
    <property type="entry name" value="Peptidase_S54_rhomboid_dom"/>
</dbReference>
<evidence type="ECO:0000256" key="3">
    <source>
        <dbReference type="ARBA" id="ARBA00022989"/>
    </source>
</evidence>
<dbReference type="AlphaFoldDB" id="A0A1E4RQ89"/>
<dbReference type="STRING" id="984485.A0A1E4RQ89"/>
<dbReference type="EMBL" id="KV454538">
    <property type="protein sequence ID" value="ODV69454.1"/>
    <property type="molecule type" value="Genomic_DNA"/>
</dbReference>
<keyword evidence="2 5" id="KW-0812">Transmembrane</keyword>
<protein>
    <recommendedName>
        <fullName evidence="6">Peptidase S54 rhomboid domain-containing protein</fullName>
    </recommendedName>
</protein>
<organism evidence="7 8">
    <name type="scientific">Hyphopichia burtonii NRRL Y-1933</name>
    <dbReference type="NCBI Taxonomy" id="984485"/>
    <lineage>
        <taxon>Eukaryota</taxon>
        <taxon>Fungi</taxon>
        <taxon>Dikarya</taxon>
        <taxon>Ascomycota</taxon>
        <taxon>Saccharomycotina</taxon>
        <taxon>Pichiomycetes</taxon>
        <taxon>Debaryomycetaceae</taxon>
        <taxon>Hyphopichia</taxon>
    </lineage>
</organism>
<dbReference type="GO" id="GO:0004252">
    <property type="term" value="F:serine-type endopeptidase activity"/>
    <property type="evidence" value="ECO:0007669"/>
    <property type="project" value="InterPro"/>
</dbReference>
<dbReference type="GeneID" id="30994936"/>
<evidence type="ECO:0000259" key="6">
    <source>
        <dbReference type="Pfam" id="PF01694"/>
    </source>
</evidence>
<feature type="transmembrane region" description="Helical" evidence="5">
    <location>
        <begin position="41"/>
        <end position="57"/>
    </location>
</feature>
<evidence type="ECO:0000256" key="5">
    <source>
        <dbReference type="SAM" id="Phobius"/>
    </source>
</evidence>
<sequence length="196" mass="21442">MAIFERSHGTVYTGVTLNLLAVTAALQYCIVGSLLCPNTHVIGLSGIVFSFFSYIAYKEHELKPVIFTFKLSGREYSIPTLYSPFVFLVVTFILLPSSSLFGHLAGIGSGYLLGMDKLKILYPPSKIILFIEQKLQKPISLLDGIVVYYKEEDAIATRGVSYNPLLSQDVESAVNSDTLGVHYRGEGHVLGNNASA</sequence>
<feature type="domain" description="Peptidase S54 rhomboid" evidence="6">
    <location>
        <begin position="3"/>
        <end position="115"/>
    </location>
</feature>
<evidence type="ECO:0000256" key="1">
    <source>
        <dbReference type="ARBA" id="ARBA00004141"/>
    </source>
</evidence>
<dbReference type="GO" id="GO:0016020">
    <property type="term" value="C:membrane"/>
    <property type="evidence" value="ECO:0007669"/>
    <property type="project" value="UniProtKB-SubCell"/>
</dbReference>
<keyword evidence="4 5" id="KW-0472">Membrane</keyword>
<gene>
    <name evidence="7" type="ORF">HYPBUDRAFT_151215</name>
</gene>
<dbReference type="InterPro" id="IPR035952">
    <property type="entry name" value="Rhomboid-like_sf"/>
</dbReference>
<accession>A0A1E4RQ89</accession>
<dbReference type="GO" id="GO:0034399">
    <property type="term" value="C:nuclear periphery"/>
    <property type="evidence" value="ECO:0007669"/>
    <property type="project" value="EnsemblFungi"/>
</dbReference>
<keyword evidence="8" id="KW-1185">Reference proteome</keyword>
<comment type="subcellular location">
    <subcellularLocation>
        <location evidence="1">Membrane</location>
        <topology evidence="1">Multi-pass membrane protein</topology>
    </subcellularLocation>
</comment>